<dbReference type="PANTHER" id="PTHR35010">
    <property type="entry name" value="BLL4672 PROTEIN-RELATED"/>
    <property type="match status" value="1"/>
</dbReference>
<dbReference type="Pfam" id="PF17765">
    <property type="entry name" value="MLTR_LBD"/>
    <property type="match status" value="1"/>
</dbReference>
<reference evidence="2 3" key="1">
    <citation type="submission" date="2021-01" db="EMBL/GenBank/DDBJ databases">
        <title>Whole genome shotgun sequence of Actinoplanes couchii NBRC 106145.</title>
        <authorList>
            <person name="Komaki H."/>
            <person name="Tamura T."/>
        </authorList>
    </citation>
    <scope>NUCLEOTIDE SEQUENCE [LARGE SCALE GENOMIC DNA]</scope>
    <source>
        <strain evidence="2 3">NBRC 106145</strain>
    </source>
</reference>
<dbReference type="EMBL" id="BOMG01000095">
    <property type="protein sequence ID" value="GID59223.1"/>
    <property type="molecule type" value="Genomic_DNA"/>
</dbReference>
<name>A0ABQ3XL52_9ACTN</name>
<comment type="caution">
    <text evidence="2">The sequence shown here is derived from an EMBL/GenBank/DDBJ whole genome shotgun (WGS) entry which is preliminary data.</text>
</comment>
<gene>
    <name evidence="2" type="ORF">Aco03nite_076270</name>
</gene>
<evidence type="ECO:0000313" key="2">
    <source>
        <dbReference type="EMBL" id="GID59223.1"/>
    </source>
</evidence>
<organism evidence="2 3">
    <name type="scientific">Actinoplanes couchii</name>
    <dbReference type="NCBI Taxonomy" id="403638"/>
    <lineage>
        <taxon>Bacteria</taxon>
        <taxon>Bacillati</taxon>
        <taxon>Actinomycetota</taxon>
        <taxon>Actinomycetes</taxon>
        <taxon>Micromonosporales</taxon>
        <taxon>Micromonosporaceae</taxon>
        <taxon>Actinoplanes</taxon>
    </lineage>
</organism>
<dbReference type="InterPro" id="IPR001387">
    <property type="entry name" value="Cro/C1-type_HTH"/>
</dbReference>
<keyword evidence="3" id="KW-1185">Reference proteome</keyword>
<dbReference type="Gene3D" id="3.30.450.180">
    <property type="match status" value="1"/>
</dbReference>
<dbReference type="SMART" id="SM00530">
    <property type="entry name" value="HTH_XRE"/>
    <property type="match status" value="1"/>
</dbReference>
<proteinExistence type="predicted"/>
<dbReference type="Pfam" id="PF13560">
    <property type="entry name" value="HTH_31"/>
    <property type="match status" value="1"/>
</dbReference>
<accession>A0ABQ3XL52</accession>
<dbReference type="Gene3D" id="1.10.260.40">
    <property type="entry name" value="lambda repressor-like DNA-binding domains"/>
    <property type="match status" value="1"/>
</dbReference>
<dbReference type="InterPro" id="IPR041413">
    <property type="entry name" value="MLTR_LBD"/>
</dbReference>
<feature type="domain" description="HTH cro/C1-type" evidence="1">
    <location>
        <begin position="8"/>
        <end position="80"/>
    </location>
</feature>
<evidence type="ECO:0000313" key="3">
    <source>
        <dbReference type="Proteomes" id="UP000612282"/>
    </source>
</evidence>
<dbReference type="Proteomes" id="UP000612282">
    <property type="component" value="Unassembled WGS sequence"/>
</dbReference>
<dbReference type="SUPFAM" id="SSF47413">
    <property type="entry name" value="lambda repressor-like DNA-binding domains"/>
    <property type="match status" value="1"/>
</dbReference>
<protein>
    <submittedName>
        <fullName evidence="2">Transcriptional regulator</fullName>
    </submittedName>
</protein>
<dbReference type="CDD" id="cd00093">
    <property type="entry name" value="HTH_XRE"/>
    <property type="match status" value="1"/>
</dbReference>
<evidence type="ECO:0000259" key="1">
    <source>
        <dbReference type="SMART" id="SM00530"/>
    </source>
</evidence>
<dbReference type="PANTHER" id="PTHR35010:SF2">
    <property type="entry name" value="BLL4672 PROTEIN"/>
    <property type="match status" value="1"/>
</dbReference>
<dbReference type="RefSeq" id="WP_203805128.1">
    <property type="nucleotide sequence ID" value="NZ_BAAAQE010000117.1"/>
</dbReference>
<sequence length="279" mass="29910">MRGDLAEFLRARRALVGPAAVGLPGSGRRHVRGLRREELALTARISVDYYVRLEQGRDRHPSAEVVGALARALCLDADATTHLHRLAGSPPSTQREYDAAVRPSVARLVDSSPWPAVLLDHRLTVVYANTLASLLHPGHAVGRNLVRDAFLDPATGHRHVDPAGVRAECAAALRSAVGVHAGDPVLQRLVGELTMRSDEFVRLWARADVSFCRTGKKVFDHPAVGVVSLDYETLDVGDSGGLRLLVHSAEPGTPDGDRLALILSGKRCHGGQGRTAGVQ</sequence>
<dbReference type="InterPro" id="IPR010982">
    <property type="entry name" value="Lambda_DNA-bd_dom_sf"/>
</dbReference>